<dbReference type="KEGG" id="aiq:Azoinq_07755"/>
<gene>
    <name evidence="2" type="ORF">Azoinq_07755</name>
</gene>
<keyword evidence="1" id="KW-0472">Membrane</keyword>
<feature type="transmembrane region" description="Helical" evidence="1">
    <location>
        <begin position="390"/>
        <end position="411"/>
    </location>
</feature>
<feature type="transmembrane region" description="Helical" evidence="1">
    <location>
        <begin position="437"/>
        <end position="457"/>
    </location>
</feature>
<evidence type="ECO:0000313" key="3">
    <source>
        <dbReference type="Proteomes" id="UP000683428"/>
    </source>
</evidence>
<evidence type="ECO:0000256" key="1">
    <source>
        <dbReference type="SAM" id="Phobius"/>
    </source>
</evidence>
<protein>
    <submittedName>
        <fullName evidence="2">Pentapeptide repeat-containing protein</fullName>
    </submittedName>
</protein>
<name>A0A975XTJ4_9RHOO</name>
<accession>A0A975XTJ4</accession>
<evidence type="ECO:0000313" key="2">
    <source>
        <dbReference type="EMBL" id="QWT47775.1"/>
    </source>
</evidence>
<dbReference type="EMBL" id="CP064782">
    <property type="protein sequence ID" value="QWT47775.1"/>
    <property type="molecule type" value="Genomic_DNA"/>
</dbReference>
<keyword evidence="3" id="KW-1185">Reference proteome</keyword>
<organism evidence="2 3">
    <name type="scientific">Azospira inquinata</name>
    <dbReference type="NCBI Taxonomy" id="2785627"/>
    <lineage>
        <taxon>Bacteria</taxon>
        <taxon>Pseudomonadati</taxon>
        <taxon>Pseudomonadota</taxon>
        <taxon>Betaproteobacteria</taxon>
        <taxon>Rhodocyclales</taxon>
        <taxon>Rhodocyclaceae</taxon>
        <taxon>Azospira</taxon>
    </lineage>
</organism>
<proteinExistence type="predicted"/>
<dbReference type="Proteomes" id="UP000683428">
    <property type="component" value="Chromosome"/>
</dbReference>
<keyword evidence="1" id="KW-0812">Transmembrane</keyword>
<dbReference type="RefSeq" id="WP_216130313.1">
    <property type="nucleotide sequence ID" value="NZ_CP064782.1"/>
</dbReference>
<dbReference type="AlphaFoldDB" id="A0A975XTJ4"/>
<feature type="transmembrane region" description="Helical" evidence="1">
    <location>
        <begin position="363"/>
        <end position="383"/>
    </location>
</feature>
<keyword evidence="1" id="KW-1133">Transmembrane helix</keyword>
<reference evidence="2" key="1">
    <citation type="submission" date="2020-11" db="EMBL/GenBank/DDBJ databases">
        <title>Azospira inquinata sp. nov.</title>
        <authorList>
            <person name="Moe W.M."/>
            <person name="Mikes M.C."/>
        </authorList>
    </citation>
    <scope>NUCLEOTIDE SEQUENCE</scope>
    <source>
        <strain evidence="2">Azo-3</strain>
    </source>
</reference>
<sequence>MPCQFSLGYVGTFKPEKTSEESSTNSFGSKCQFDFFDENHLIILEGKKWCPFHLPLVDSHGHDTEKKNWNHEKQDHYKSLLNKYIEEQIKKEAPINLSGLIYWGKFTFPKIKAVSLDGTQGEPYQNIPEVALDKAYFPNEVDFSRLYFFKIVYARYTTFNGDANFSLTQFADDANFSDSAFNGNTIFVKSNFKKTVRFRGAQFESYLNFIGASFDGIADFSLHNHIRLIKTPLLSENPLRGAFFKNARFLGHAIFNDRIFTLGPDFENAQFSIAPWFYNSTFHQSVNFDGAKFRDPGYSTADHSYRALKLAMEKLGARDEQAMFFALEQQARARKSITPKSIKFFSHLYGLTSDYGQSFVRPLLWLSLAAIFFGFIYTINLLFLKSDQSLSFYFIANFTLEQLTRPFLIWAPDSLVKLGISSNPTIEPTGAELTLKIFSTLHTLISIGLFTLTLLALRRRFKLD</sequence>